<feature type="binding site" evidence="21">
    <location>
        <position position="57"/>
    </location>
    <ligand>
        <name>substrate</name>
    </ligand>
</feature>
<keyword evidence="18" id="KW-0594">Phospholipid biosynthesis</keyword>
<feature type="binding site" evidence="23">
    <location>
        <position position="78"/>
    </location>
    <ligand>
        <name>a divalent metal cation</name>
        <dbReference type="ChEBI" id="CHEBI:60240"/>
    </ligand>
</feature>
<comment type="function">
    <text evidence="24">Catalyzes the ATP-dependent phosphorylation of sn-l,2-diacylglycerol (DAG) to phosphatidic acid. Involved in the recycling of diacylglycerol produced as a by-product during membrane-derived oligosaccharide (MDO) biosynthesis.</text>
</comment>
<feature type="binding site" evidence="22">
    <location>
        <position position="11"/>
    </location>
    <ligand>
        <name>ATP</name>
        <dbReference type="ChEBI" id="CHEBI:30616"/>
    </ligand>
</feature>
<evidence type="ECO:0000313" key="25">
    <source>
        <dbReference type="EMBL" id="TCK19341.1"/>
    </source>
</evidence>
<dbReference type="Proteomes" id="UP000295707">
    <property type="component" value="Unassembled WGS sequence"/>
</dbReference>
<feature type="binding site" evidence="22">
    <location>
        <position position="78"/>
    </location>
    <ligand>
        <name>ATP</name>
        <dbReference type="ChEBI" id="CHEBI:30616"/>
    </ligand>
</feature>
<evidence type="ECO:0000256" key="5">
    <source>
        <dbReference type="ARBA" id="ARBA00022475"/>
    </source>
</evidence>
<evidence type="ECO:0000256" key="1">
    <source>
        <dbReference type="ARBA" id="ARBA00004429"/>
    </source>
</evidence>
<keyword evidence="11 22" id="KW-0547">Nucleotide-binding</keyword>
<keyword evidence="6" id="KW-0444">Lipid biosynthesis</keyword>
<comment type="subcellular location">
    <subcellularLocation>
        <location evidence="1 24">Cell inner membrane</location>
        <topology evidence="1 24">Multi-pass membrane protein</topology>
    </subcellularLocation>
</comment>
<dbReference type="CDD" id="cd14264">
    <property type="entry name" value="DAGK_IM"/>
    <property type="match status" value="1"/>
</dbReference>
<feature type="active site" description="Proton acceptor" evidence="20">
    <location>
        <position position="71"/>
    </location>
</feature>
<keyword evidence="9 24" id="KW-0812">Transmembrane</keyword>
<evidence type="ECO:0000256" key="17">
    <source>
        <dbReference type="ARBA" id="ARBA00023136"/>
    </source>
</evidence>
<feature type="binding site" evidence="22">
    <location>
        <begin position="87"/>
        <end position="89"/>
    </location>
    <ligand>
        <name>ATP</name>
        <dbReference type="ChEBI" id="CHEBI:30616"/>
    </ligand>
</feature>
<feature type="binding site" evidence="22">
    <location>
        <begin position="96"/>
        <end position="97"/>
    </location>
    <ligand>
        <name>ATP</name>
        <dbReference type="ChEBI" id="CHEBI:30616"/>
    </ligand>
</feature>
<evidence type="ECO:0000256" key="9">
    <source>
        <dbReference type="ARBA" id="ARBA00022692"/>
    </source>
</evidence>
<evidence type="ECO:0000256" key="13">
    <source>
        <dbReference type="ARBA" id="ARBA00022840"/>
    </source>
</evidence>
<comment type="cofactor">
    <cofactor evidence="23">
        <name>Mg(2+)</name>
        <dbReference type="ChEBI" id="CHEBI:18420"/>
    </cofactor>
    <text evidence="23">Mn(2+), Zn(2+), Cd(2+) and Co(2+) support activity to lesser extents.</text>
</comment>
<dbReference type="Pfam" id="PF01219">
    <property type="entry name" value="DAGK_prokar"/>
    <property type="match status" value="1"/>
</dbReference>
<evidence type="ECO:0000256" key="20">
    <source>
        <dbReference type="PIRSR" id="PIRSR600829-1"/>
    </source>
</evidence>
<evidence type="ECO:0000256" key="15">
    <source>
        <dbReference type="ARBA" id="ARBA00022989"/>
    </source>
</evidence>
<evidence type="ECO:0000256" key="6">
    <source>
        <dbReference type="ARBA" id="ARBA00022516"/>
    </source>
</evidence>
<evidence type="ECO:0000256" key="2">
    <source>
        <dbReference type="ARBA" id="ARBA00005967"/>
    </source>
</evidence>
<keyword evidence="15 24" id="KW-1133">Transmembrane helix</keyword>
<evidence type="ECO:0000256" key="14">
    <source>
        <dbReference type="ARBA" id="ARBA00022842"/>
    </source>
</evidence>
<dbReference type="GO" id="GO:0005524">
    <property type="term" value="F:ATP binding"/>
    <property type="evidence" value="ECO:0007669"/>
    <property type="project" value="UniProtKB-KW"/>
</dbReference>
<keyword evidence="8 24" id="KW-0808">Transferase</keyword>
<dbReference type="GO" id="GO:0004143">
    <property type="term" value="F:ATP-dependent diacylglycerol kinase activity"/>
    <property type="evidence" value="ECO:0007669"/>
    <property type="project" value="UniProtKB-EC"/>
</dbReference>
<keyword evidence="17 24" id="KW-0472">Membrane</keyword>
<evidence type="ECO:0000256" key="21">
    <source>
        <dbReference type="PIRSR" id="PIRSR600829-2"/>
    </source>
</evidence>
<accession>A0A4R1HF15</accession>
<keyword evidence="13 22" id="KW-0067">ATP-binding</keyword>
<dbReference type="InterPro" id="IPR033718">
    <property type="entry name" value="DAGK_prok"/>
</dbReference>
<feature type="binding site" evidence="22">
    <location>
        <position position="30"/>
    </location>
    <ligand>
        <name>ATP</name>
        <dbReference type="ChEBI" id="CHEBI:30616"/>
    </ligand>
</feature>
<sequence length="120" mass="13003">MGKAGNTGLSRIIRAAGFSRKGFVSVFKNEAAFRQELALTLLLIPLAFWLTQDAVERALMVGFWLLVLLTEMFNSAIEAVVDRISDEYHPLAGVAKDVGSAAVVYAMLVAAAVWGILLFT</sequence>
<dbReference type="GO" id="GO:0005886">
    <property type="term" value="C:plasma membrane"/>
    <property type="evidence" value="ECO:0007669"/>
    <property type="project" value="UniProtKB-SubCell"/>
</dbReference>
<dbReference type="OrthoDB" id="9796011at2"/>
<evidence type="ECO:0000256" key="16">
    <source>
        <dbReference type="ARBA" id="ARBA00023098"/>
    </source>
</evidence>
<evidence type="ECO:0000256" key="8">
    <source>
        <dbReference type="ARBA" id="ARBA00022679"/>
    </source>
</evidence>
<dbReference type="RefSeq" id="WP_132973922.1">
    <property type="nucleotide sequence ID" value="NZ_SMFX01000001.1"/>
</dbReference>
<keyword evidence="5" id="KW-1003">Cell membrane</keyword>
<comment type="similarity">
    <text evidence="2 24">Belongs to the bacterial diacylglycerol kinase family.</text>
</comment>
<name>A0A4R1HF15_9GAMM</name>
<keyword evidence="19 24" id="KW-1208">Phospholipid metabolism</keyword>
<dbReference type="InterPro" id="IPR036945">
    <property type="entry name" value="DAGK_sf"/>
</dbReference>
<feature type="binding site" evidence="21">
    <location>
        <position position="71"/>
    </location>
    <ligand>
        <name>substrate</name>
    </ligand>
</feature>
<feature type="transmembrane region" description="Helical" evidence="24">
    <location>
        <begin position="58"/>
        <end position="81"/>
    </location>
</feature>
<feature type="transmembrane region" description="Helical" evidence="24">
    <location>
        <begin position="101"/>
        <end position="119"/>
    </location>
</feature>
<dbReference type="Gene3D" id="1.10.287.3610">
    <property type="match status" value="1"/>
</dbReference>
<feature type="transmembrane region" description="Helical" evidence="24">
    <location>
        <begin position="32"/>
        <end position="51"/>
    </location>
</feature>
<feature type="binding site" evidence="21">
    <location>
        <position position="11"/>
    </location>
    <ligand>
        <name>substrate</name>
    </ligand>
</feature>
<dbReference type="PANTHER" id="PTHR34299">
    <property type="entry name" value="DIACYLGLYCEROL KINASE"/>
    <property type="match status" value="1"/>
</dbReference>
<dbReference type="AlphaFoldDB" id="A0A4R1HF15"/>
<keyword evidence="14 23" id="KW-0460">Magnesium</keyword>
<keyword evidence="10 23" id="KW-0479">Metal-binding</keyword>
<evidence type="ECO:0000256" key="18">
    <source>
        <dbReference type="ARBA" id="ARBA00023209"/>
    </source>
</evidence>
<dbReference type="EC" id="2.7.1.107" evidence="3 24"/>
<evidence type="ECO:0000256" key="4">
    <source>
        <dbReference type="ARBA" id="ARBA00017575"/>
    </source>
</evidence>
<evidence type="ECO:0000256" key="10">
    <source>
        <dbReference type="ARBA" id="ARBA00022723"/>
    </source>
</evidence>
<evidence type="ECO:0000256" key="22">
    <source>
        <dbReference type="PIRSR" id="PIRSR600829-3"/>
    </source>
</evidence>
<evidence type="ECO:0000256" key="19">
    <source>
        <dbReference type="ARBA" id="ARBA00023264"/>
    </source>
</evidence>
<feature type="binding site" evidence="21">
    <location>
        <begin position="32"/>
        <end position="36"/>
    </location>
    <ligand>
        <name>substrate</name>
    </ligand>
</feature>
<keyword evidence="16 24" id="KW-0443">Lipid metabolism</keyword>
<evidence type="ECO:0000256" key="7">
    <source>
        <dbReference type="ARBA" id="ARBA00022519"/>
    </source>
</evidence>
<evidence type="ECO:0000256" key="3">
    <source>
        <dbReference type="ARBA" id="ARBA00012133"/>
    </source>
</evidence>
<dbReference type="EMBL" id="SMFX01000001">
    <property type="protein sequence ID" value="TCK19341.1"/>
    <property type="molecule type" value="Genomic_DNA"/>
</dbReference>
<dbReference type="GO" id="GO:0006654">
    <property type="term" value="P:phosphatidic acid biosynthetic process"/>
    <property type="evidence" value="ECO:0007669"/>
    <property type="project" value="InterPro"/>
</dbReference>
<organism evidence="25 26">
    <name type="scientific">Thiogranum longum</name>
    <dbReference type="NCBI Taxonomy" id="1537524"/>
    <lineage>
        <taxon>Bacteria</taxon>
        <taxon>Pseudomonadati</taxon>
        <taxon>Pseudomonadota</taxon>
        <taxon>Gammaproteobacteria</taxon>
        <taxon>Chromatiales</taxon>
        <taxon>Ectothiorhodospiraceae</taxon>
        <taxon>Thiogranum</taxon>
    </lineage>
</organism>
<comment type="caution">
    <text evidence="25">The sequence shown here is derived from an EMBL/GenBank/DDBJ whole genome shotgun (WGS) entry which is preliminary data.</text>
</comment>
<protein>
    <recommendedName>
        <fullName evidence="4 24">Diacylglycerol kinase</fullName>
        <ecNumber evidence="3 24">2.7.1.107</ecNumber>
    </recommendedName>
</protein>
<dbReference type="GO" id="GO:0046872">
    <property type="term" value="F:metal ion binding"/>
    <property type="evidence" value="ECO:0007669"/>
    <property type="project" value="UniProtKB-KW"/>
</dbReference>
<evidence type="ECO:0000256" key="11">
    <source>
        <dbReference type="ARBA" id="ARBA00022741"/>
    </source>
</evidence>
<evidence type="ECO:0000256" key="24">
    <source>
        <dbReference type="RuleBase" id="RU363065"/>
    </source>
</evidence>
<reference evidence="25 26" key="1">
    <citation type="submission" date="2019-03" db="EMBL/GenBank/DDBJ databases">
        <title>Genomic Encyclopedia of Type Strains, Phase IV (KMG-IV): sequencing the most valuable type-strain genomes for metagenomic binning, comparative biology and taxonomic classification.</title>
        <authorList>
            <person name="Goeker M."/>
        </authorList>
    </citation>
    <scope>NUCLEOTIDE SEQUENCE [LARGE SCALE GENOMIC DNA]</scope>
    <source>
        <strain evidence="25 26">DSM 19610</strain>
    </source>
</reference>
<dbReference type="InterPro" id="IPR000829">
    <property type="entry name" value="DAGK"/>
</dbReference>
<keyword evidence="26" id="KW-1185">Reference proteome</keyword>
<gene>
    <name evidence="25" type="ORF">DFR30_2651</name>
</gene>
<proteinExistence type="inferred from homology"/>
<evidence type="ECO:0000256" key="12">
    <source>
        <dbReference type="ARBA" id="ARBA00022777"/>
    </source>
</evidence>
<keyword evidence="12 24" id="KW-0418">Kinase</keyword>
<evidence type="ECO:0000256" key="23">
    <source>
        <dbReference type="PIRSR" id="PIRSR600829-4"/>
    </source>
</evidence>
<feature type="binding site" evidence="23">
    <location>
        <position position="30"/>
    </location>
    <ligand>
        <name>a divalent metal cation</name>
        <dbReference type="ChEBI" id="CHEBI:60240"/>
    </ligand>
</feature>
<feature type="binding site" evidence="21">
    <location>
        <position position="100"/>
    </location>
    <ligand>
        <name>substrate</name>
    </ligand>
</feature>
<dbReference type="PANTHER" id="PTHR34299:SF1">
    <property type="entry name" value="DIACYLGLYCEROL KINASE"/>
    <property type="match status" value="1"/>
</dbReference>
<keyword evidence="7 24" id="KW-0997">Cell inner membrane</keyword>
<comment type="catalytic activity">
    <reaction evidence="24">
        <text>a 1,2-diacyl-sn-glycerol + ATP = a 1,2-diacyl-sn-glycero-3-phosphate + ADP + H(+)</text>
        <dbReference type="Rhea" id="RHEA:10272"/>
        <dbReference type="ChEBI" id="CHEBI:15378"/>
        <dbReference type="ChEBI" id="CHEBI:17815"/>
        <dbReference type="ChEBI" id="CHEBI:30616"/>
        <dbReference type="ChEBI" id="CHEBI:58608"/>
        <dbReference type="ChEBI" id="CHEBI:456216"/>
        <dbReference type="EC" id="2.7.1.107"/>
    </reaction>
</comment>
<evidence type="ECO:0000313" key="26">
    <source>
        <dbReference type="Proteomes" id="UP000295707"/>
    </source>
</evidence>